<dbReference type="PANTHER" id="PTHR35369:SF2">
    <property type="entry name" value="BLR3025 PROTEIN"/>
    <property type="match status" value="1"/>
</dbReference>
<dbReference type="InterPro" id="IPR043502">
    <property type="entry name" value="DNA/RNA_pol_sf"/>
</dbReference>
<sequence>MQVWLGVHLVRPGLDAYRHSAPDPQLIVLHQGKVWACGGQAWQAGVRPGMRQAGARALAPEACFMNRDLASEKQLREELELALLPYTPMLAWKRDDALVLDISASLALFGGLRRLYAQVRDSLRQLGVAVRLALAPSASGAWLLARAGQAARRRILRPSRLAMGLDGLSLALLDGAGPHLSWLESLGCRTLGAVRRLPRDGLRQRQADTLLAQLDQAYGVQGEWHEWVRPPEHFRSQVLSLFAVERHDALCWLARRLLVQLQAWLDVRQQAVTELRWSLHHERRQQAGPRTHFDLKLAQPAWEPEHLLRLLAERLARSQLAAPVNAVTLEVLACQARPGGTGNLLAEPGAAGDAAALQDVLAARLGAGNILRASPVADHRPERACRWLPCQGQVGGPPAGSGADGGLAAGAAMLPDRAQRPFWLLETAQLLPMAGEQPVHAGAVLRLLAGPERIEDGWWDGGVARDYFIAEHEASGVRYWVYRQRQAGLPGMDMAWFLHGVYA</sequence>
<evidence type="ECO:0000256" key="1">
    <source>
        <dbReference type="ARBA" id="ARBA00022763"/>
    </source>
</evidence>
<dbReference type="STRING" id="206506.AAV32_04675"/>
<reference evidence="3 4" key="1">
    <citation type="submission" date="2015-04" db="EMBL/GenBank/DDBJ databases">
        <title>Genome sequence of Kerstersia gyiorum CG1.</title>
        <authorList>
            <person name="Greninger A.L."/>
            <person name="Kozyreva V."/>
            <person name="Chaturvedi V."/>
        </authorList>
    </citation>
    <scope>NUCLEOTIDE SEQUENCE [LARGE SCALE GENOMIC DNA]</scope>
    <source>
        <strain evidence="3 4">CG1</strain>
    </source>
</reference>
<proteinExistence type="predicted"/>
<accession>A0A171KU10</accession>
<evidence type="ECO:0000259" key="2">
    <source>
        <dbReference type="Pfam" id="PF00817"/>
    </source>
</evidence>
<dbReference type="EMBL" id="LBNE01000002">
    <property type="protein sequence ID" value="KKO72377.1"/>
    <property type="molecule type" value="Genomic_DNA"/>
</dbReference>
<dbReference type="GO" id="GO:0006281">
    <property type="term" value="P:DNA repair"/>
    <property type="evidence" value="ECO:0007669"/>
    <property type="project" value="InterPro"/>
</dbReference>
<keyword evidence="4" id="KW-1185">Reference proteome</keyword>
<evidence type="ECO:0000313" key="3">
    <source>
        <dbReference type="EMBL" id="KKO72377.1"/>
    </source>
</evidence>
<dbReference type="InterPro" id="IPR050356">
    <property type="entry name" value="SulA_CellDiv_inhibitor"/>
</dbReference>
<dbReference type="InterPro" id="IPR001126">
    <property type="entry name" value="UmuC"/>
</dbReference>
<dbReference type="PANTHER" id="PTHR35369">
    <property type="entry name" value="BLR3025 PROTEIN-RELATED"/>
    <property type="match status" value="1"/>
</dbReference>
<feature type="domain" description="UmuC" evidence="2">
    <location>
        <begin position="26"/>
        <end position="144"/>
    </location>
</feature>
<dbReference type="AlphaFoldDB" id="A0A171KU10"/>
<dbReference type="SUPFAM" id="SSF56672">
    <property type="entry name" value="DNA/RNA polymerases"/>
    <property type="match status" value="1"/>
</dbReference>
<comment type="caution">
    <text evidence="3">The sequence shown here is derived from an EMBL/GenBank/DDBJ whole genome shotgun (WGS) entry which is preliminary data.</text>
</comment>
<keyword evidence="1" id="KW-0227">DNA damage</keyword>
<name>A0A171KU10_9BURK</name>
<dbReference type="Proteomes" id="UP000078084">
    <property type="component" value="Unassembled WGS sequence"/>
</dbReference>
<protein>
    <recommendedName>
        <fullName evidence="2">UmuC domain-containing protein</fullName>
    </recommendedName>
</protein>
<dbReference type="CDD" id="cd03468">
    <property type="entry name" value="PolY_like"/>
    <property type="match status" value="1"/>
</dbReference>
<gene>
    <name evidence="3" type="ORF">AAV32_04675</name>
</gene>
<dbReference type="Pfam" id="PF00817">
    <property type="entry name" value="IMS"/>
    <property type="match status" value="1"/>
</dbReference>
<dbReference type="RefSeq" id="WP_068368192.1">
    <property type="nucleotide sequence ID" value="NZ_LBNE01000002.1"/>
</dbReference>
<evidence type="ECO:0000313" key="4">
    <source>
        <dbReference type="Proteomes" id="UP000078084"/>
    </source>
</evidence>
<organism evidence="3 4">
    <name type="scientific">Kerstersia gyiorum</name>
    <dbReference type="NCBI Taxonomy" id="206506"/>
    <lineage>
        <taxon>Bacteria</taxon>
        <taxon>Pseudomonadati</taxon>
        <taxon>Pseudomonadota</taxon>
        <taxon>Betaproteobacteria</taxon>
        <taxon>Burkholderiales</taxon>
        <taxon>Alcaligenaceae</taxon>
        <taxon>Kerstersia</taxon>
    </lineage>
</organism>